<evidence type="ECO:0000313" key="8">
    <source>
        <dbReference type="EMBL" id="AXI02607.1"/>
    </source>
</evidence>
<dbReference type="EMBL" id="CP031222">
    <property type="protein sequence ID" value="AXI02607.1"/>
    <property type="molecule type" value="Genomic_DNA"/>
</dbReference>
<dbReference type="InterPro" id="IPR053876">
    <property type="entry name" value="Phage_int_M"/>
</dbReference>
<keyword evidence="2" id="KW-0229">DNA integration</keyword>
<dbReference type="InterPro" id="IPR038488">
    <property type="entry name" value="Integrase_DNA-bd_sf"/>
</dbReference>
<evidence type="ECO:0000256" key="2">
    <source>
        <dbReference type="ARBA" id="ARBA00022908"/>
    </source>
</evidence>
<keyword evidence="9" id="KW-1185">Reference proteome</keyword>
<evidence type="ECO:0000256" key="5">
    <source>
        <dbReference type="PROSITE-ProRule" id="PRU01248"/>
    </source>
</evidence>
<gene>
    <name evidence="8" type="ORF">HYN46_07060</name>
</gene>
<dbReference type="Pfam" id="PF22022">
    <property type="entry name" value="Phage_int_M"/>
    <property type="match status" value="1"/>
</dbReference>
<dbReference type="Pfam" id="PF13356">
    <property type="entry name" value="Arm-DNA-bind_3"/>
    <property type="match status" value="1"/>
</dbReference>
<dbReference type="SUPFAM" id="SSF56349">
    <property type="entry name" value="DNA breaking-rejoining enzymes"/>
    <property type="match status" value="1"/>
</dbReference>
<name>A0A345P5P8_9GAMM</name>
<dbReference type="KEGG" id="mbah:HYN46_07060"/>
<proteinExistence type="inferred from homology"/>
<dbReference type="InterPro" id="IPR050808">
    <property type="entry name" value="Phage_Integrase"/>
</dbReference>
<accession>A0A345P5P8</accession>
<dbReference type="InterPro" id="IPR025166">
    <property type="entry name" value="Integrase_DNA_bind_dom"/>
</dbReference>
<dbReference type="Gene3D" id="3.30.160.390">
    <property type="entry name" value="Integrase, DNA-binding domain"/>
    <property type="match status" value="1"/>
</dbReference>
<dbReference type="GO" id="GO:0015074">
    <property type="term" value="P:DNA integration"/>
    <property type="evidence" value="ECO:0007669"/>
    <property type="project" value="UniProtKB-KW"/>
</dbReference>
<dbReference type="InterPro" id="IPR010998">
    <property type="entry name" value="Integrase_recombinase_N"/>
</dbReference>
<dbReference type="PROSITE" id="PS51900">
    <property type="entry name" value="CB"/>
    <property type="match status" value="1"/>
</dbReference>
<protein>
    <submittedName>
        <fullName evidence="8">DUF4102 domain-containing protein</fullName>
    </submittedName>
</protein>
<dbReference type="InterPro" id="IPR044068">
    <property type="entry name" value="CB"/>
</dbReference>
<dbReference type="GO" id="GO:0006310">
    <property type="term" value="P:DNA recombination"/>
    <property type="evidence" value="ECO:0007669"/>
    <property type="project" value="UniProtKB-KW"/>
</dbReference>
<evidence type="ECO:0000256" key="3">
    <source>
        <dbReference type="ARBA" id="ARBA00023125"/>
    </source>
</evidence>
<keyword evidence="3 5" id="KW-0238">DNA-binding</keyword>
<dbReference type="OrthoDB" id="9795573at2"/>
<dbReference type="GO" id="GO:0003677">
    <property type="term" value="F:DNA binding"/>
    <property type="evidence" value="ECO:0007669"/>
    <property type="project" value="UniProtKB-UniRule"/>
</dbReference>
<feature type="domain" description="Core-binding (CB)" evidence="7">
    <location>
        <begin position="101"/>
        <end position="184"/>
    </location>
</feature>
<evidence type="ECO:0000256" key="4">
    <source>
        <dbReference type="ARBA" id="ARBA00023172"/>
    </source>
</evidence>
<dbReference type="InterPro" id="IPR011010">
    <property type="entry name" value="DNA_brk_join_enz"/>
</dbReference>
<dbReference type="CDD" id="cd00801">
    <property type="entry name" value="INT_P4_C"/>
    <property type="match status" value="1"/>
</dbReference>
<dbReference type="RefSeq" id="WP_114898717.1">
    <property type="nucleotide sequence ID" value="NZ_CP031222.1"/>
</dbReference>
<reference evidence="8 9" key="1">
    <citation type="submission" date="2018-07" db="EMBL/GenBank/DDBJ databases">
        <title>Genome sequencing of Moraxellaceae gen. HYN0046.</title>
        <authorList>
            <person name="Kim M."/>
            <person name="Yi H."/>
        </authorList>
    </citation>
    <scope>NUCLEOTIDE SEQUENCE [LARGE SCALE GENOMIC DNA]</scope>
    <source>
        <strain evidence="8 9">HYN0046</strain>
    </source>
</reference>
<dbReference type="Pfam" id="PF00589">
    <property type="entry name" value="Phage_integrase"/>
    <property type="match status" value="1"/>
</dbReference>
<dbReference type="InterPro" id="IPR013762">
    <property type="entry name" value="Integrase-like_cat_sf"/>
</dbReference>
<dbReference type="PROSITE" id="PS51898">
    <property type="entry name" value="TYR_RECOMBINASE"/>
    <property type="match status" value="1"/>
</dbReference>
<dbReference type="PANTHER" id="PTHR30629">
    <property type="entry name" value="PROPHAGE INTEGRASE"/>
    <property type="match status" value="1"/>
</dbReference>
<evidence type="ECO:0000259" key="7">
    <source>
        <dbReference type="PROSITE" id="PS51900"/>
    </source>
</evidence>
<feature type="domain" description="Tyr recombinase" evidence="6">
    <location>
        <begin position="207"/>
        <end position="402"/>
    </location>
</feature>
<dbReference type="InterPro" id="IPR002104">
    <property type="entry name" value="Integrase_catalytic"/>
</dbReference>
<dbReference type="Proteomes" id="UP000253940">
    <property type="component" value="Chromosome"/>
</dbReference>
<organism evidence="8 9">
    <name type="scientific">Aquirhabdus parva</name>
    <dbReference type="NCBI Taxonomy" id="2283318"/>
    <lineage>
        <taxon>Bacteria</taxon>
        <taxon>Pseudomonadati</taxon>
        <taxon>Pseudomonadota</taxon>
        <taxon>Gammaproteobacteria</taxon>
        <taxon>Moraxellales</taxon>
        <taxon>Moraxellaceae</taxon>
        <taxon>Aquirhabdus</taxon>
    </lineage>
</organism>
<keyword evidence="4" id="KW-0233">DNA recombination</keyword>
<evidence type="ECO:0000313" key="9">
    <source>
        <dbReference type="Proteomes" id="UP000253940"/>
    </source>
</evidence>
<sequence length="442" mass="51032">MAKITKPLTDAQCVAAKAKQSRYELFDGDGLIFRVNPSGTKTWRYRYKNHNGTPIITIGDYPAVTLTMARDKRREFESMLANGIDPKEQIELQLTKKENAHSLEKITRAWHAELTLKGAWGDDTALKTMRKFENHLFPLIGHKPIDNIEPQDIAQAITAIDDKGINRVARDLKAHLVRIFSYAIQKGYVKHNPAREMDGLLIAKKKKHYPQLKHDRLPEFFHRIDLYQRGAPITRLCTLLALHVFSRSSEIRFARWTEIDFDRQQWVIPASREAVEGVRYSDRGAKMAEEHLVPLSPQAIAILRQIQQYSGNYENVFPGRDDPKKFISENTVNKALQRMGYDTETDVCGHGFRGMACSALIQSKLYSEDAVERQMSHKERNEVRGAYTHMAEFLEERRSMMNWWSDYLDQNRQEHTTPHDYGLIIKERLNGVKIVPFPKVAS</sequence>
<dbReference type="Gene3D" id="1.10.443.10">
    <property type="entry name" value="Intergrase catalytic core"/>
    <property type="match status" value="1"/>
</dbReference>
<dbReference type="PANTHER" id="PTHR30629:SF9">
    <property type="entry name" value="PROTEIN INTB-RELATED"/>
    <property type="match status" value="1"/>
</dbReference>
<evidence type="ECO:0000259" key="6">
    <source>
        <dbReference type="PROSITE" id="PS51898"/>
    </source>
</evidence>
<dbReference type="AlphaFoldDB" id="A0A345P5P8"/>
<evidence type="ECO:0000256" key="1">
    <source>
        <dbReference type="ARBA" id="ARBA00008857"/>
    </source>
</evidence>
<comment type="similarity">
    <text evidence="1">Belongs to the 'phage' integrase family.</text>
</comment>
<dbReference type="Gene3D" id="1.10.150.130">
    <property type="match status" value="1"/>
</dbReference>